<accession>A0A1R2BZ30</accession>
<dbReference type="SUPFAM" id="SSF82185">
    <property type="entry name" value="Histone H3 K4-specific methyltransferase SET7/9 N-terminal domain"/>
    <property type="match status" value="2"/>
</dbReference>
<dbReference type="Proteomes" id="UP000187209">
    <property type="component" value="Unassembled WGS sequence"/>
</dbReference>
<dbReference type="Pfam" id="PF02493">
    <property type="entry name" value="MORN"/>
    <property type="match status" value="8"/>
</dbReference>
<reference evidence="3 4" key="1">
    <citation type="submission" date="2016-11" db="EMBL/GenBank/DDBJ databases">
        <title>The macronuclear genome of Stentor coeruleus: a giant cell with tiny introns.</title>
        <authorList>
            <person name="Slabodnick M."/>
            <person name="Ruby J.G."/>
            <person name="Reiff S.B."/>
            <person name="Swart E.C."/>
            <person name="Gosai S."/>
            <person name="Prabakaran S."/>
            <person name="Witkowska E."/>
            <person name="Larue G.E."/>
            <person name="Fisher S."/>
            <person name="Freeman R.M."/>
            <person name="Gunawardena J."/>
            <person name="Chu W."/>
            <person name="Stover N.A."/>
            <person name="Gregory B.D."/>
            <person name="Nowacki M."/>
            <person name="Derisi J."/>
            <person name="Roy S.W."/>
            <person name="Marshall W.F."/>
            <person name="Sood P."/>
        </authorList>
    </citation>
    <scope>NUCLEOTIDE SEQUENCE [LARGE SCALE GENOMIC DNA]</scope>
    <source>
        <strain evidence="3">WM001</strain>
    </source>
</reference>
<dbReference type="InterPro" id="IPR003409">
    <property type="entry name" value="MORN"/>
</dbReference>
<organism evidence="3 4">
    <name type="scientific">Stentor coeruleus</name>
    <dbReference type="NCBI Taxonomy" id="5963"/>
    <lineage>
        <taxon>Eukaryota</taxon>
        <taxon>Sar</taxon>
        <taxon>Alveolata</taxon>
        <taxon>Ciliophora</taxon>
        <taxon>Postciliodesmatophora</taxon>
        <taxon>Heterotrichea</taxon>
        <taxon>Heterotrichida</taxon>
        <taxon>Stentoridae</taxon>
        <taxon>Stentor</taxon>
    </lineage>
</organism>
<dbReference type="Gene3D" id="2.20.110.10">
    <property type="entry name" value="Histone H3 K4-specific methyltransferase SET7/9 N-terminal domain"/>
    <property type="match status" value="3"/>
</dbReference>
<protein>
    <submittedName>
        <fullName evidence="3">Uncharacterized protein</fullName>
    </submittedName>
</protein>
<gene>
    <name evidence="3" type="ORF">SteCoe_17392</name>
</gene>
<dbReference type="SMART" id="SM00698">
    <property type="entry name" value="MORN"/>
    <property type="match status" value="7"/>
</dbReference>
<dbReference type="PANTHER" id="PTHR23084:SF179">
    <property type="entry name" value="OS10G0565000 PROTEIN"/>
    <property type="match status" value="1"/>
</dbReference>
<evidence type="ECO:0000256" key="1">
    <source>
        <dbReference type="ARBA" id="ARBA00022737"/>
    </source>
</evidence>
<dbReference type="OrthoDB" id="311018at2759"/>
<evidence type="ECO:0000313" key="4">
    <source>
        <dbReference type="Proteomes" id="UP000187209"/>
    </source>
</evidence>
<dbReference type="PANTHER" id="PTHR23084">
    <property type="entry name" value="PHOSPHATIDYLINOSITOL-4-PHOSPHATE 5-KINASE RELATED"/>
    <property type="match status" value="1"/>
</dbReference>
<keyword evidence="1" id="KW-0677">Repeat</keyword>
<comment type="caution">
    <text evidence="3">The sequence shown here is derived from an EMBL/GenBank/DDBJ whole genome shotgun (WGS) entry which is preliminary data.</text>
</comment>
<name>A0A1R2BZ30_9CILI</name>
<proteinExistence type="predicted"/>
<dbReference type="EMBL" id="MPUH01000357">
    <property type="protein sequence ID" value="OMJ82009.1"/>
    <property type="molecule type" value="Genomic_DNA"/>
</dbReference>
<sequence length="355" mass="40373">MKKTESPEKYPPPINCSHRTLSLDNESYEKSNIEVKEEISSIDFESSDLEMSPNPERVSVSDKFKTIRQTISLNTINEITDSEINEFLISNIMIDTEDMSKVNLTIPANASLDYTLRNYSPGVNESIYRGESDSEGRPHGRGIKVDKNGKYIGYFFEGKPHGMGRLISNNGDIYQGEFRKGKLHGSAIHISNDGTKYEGMFKKGKLMGIGKESWANGTEYEGEYRKNLRHGKGKLKLTDGSIYIGDFISHKAEGKGKRIWGDSSVYDGEWKDDKMHGYGVFQWADGKVFEGRFLNSLANGYGRLTLQDNQVVEGEWRQCENGDMIYYNESLGRQIYIKAAEMNSFEIFKNKMQIR</sequence>
<keyword evidence="4" id="KW-1185">Reference proteome</keyword>
<evidence type="ECO:0000256" key="2">
    <source>
        <dbReference type="SAM" id="MobiDB-lite"/>
    </source>
</evidence>
<feature type="region of interest" description="Disordered" evidence="2">
    <location>
        <begin position="1"/>
        <end position="23"/>
    </location>
</feature>
<dbReference type="AlphaFoldDB" id="A0A1R2BZ30"/>
<evidence type="ECO:0000313" key="3">
    <source>
        <dbReference type="EMBL" id="OMJ82009.1"/>
    </source>
</evidence>